<evidence type="ECO:0000313" key="3">
    <source>
        <dbReference type="Proteomes" id="UP000648801"/>
    </source>
</evidence>
<dbReference type="AlphaFoldDB" id="A0A916RGB5"/>
<dbReference type="InterPro" id="IPR034660">
    <property type="entry name" value="DinB/YfiT-like"/>
</dbReference>
<dbReference type="Pfam" id="PF12867">
    <property type="entry name" value="DinB_2"/>
    <property type="match status" value="1"/>
</dbReference>
<feature type="domain" description="DinB-like" evidence="1">
    <location>
        <begin position="15"/>
        <end position="166"/>
    </location>
</feature>
<evidence type="ECO:0000259" key="1">
    <source>
        <dbReference type="Pfam" id="PF12867"/>
    </source>
</evidence>
<dbReference type="SUPFAM" id="SSF109854">
    <property type="entry name" value="DinB/YfiT-like putative metalloenzymes"/>
    <property type="match status" value="1"/>
</dbReference>
<sequence length="175" mass="19993">MNELGELNHAIAFSLRGLDAAQTQFRPLKRKNRWSIQQIVEHLLLTYSSTEEMIATRLAKGRPTRKKPGLMQHISQYTVIRLGYFPRGRKAPTLVMPPAEVAAPLSGEELSHRVREQLLHLHELCNDAEKAFGEKQCASHHVLGPLSAAQWRRFHLIHGEHHARQILAIRKEHGM</sequence>
<dbReference type="EMBL" id="BMJB01000001">
    <property type="protein sequence ID" value="GGA56033.1"/>
    <property type="molecule type" value="Genomic_DNA"/>
</dbReference>
<proteinExistence type="predicted"/>
<dbReference type="Proteomes" id="UP000648801">
    <property type="component" value="Unassembled WGS sequence"/>
</dbReference>
<reference evidence="2" key="1">
    <citation type="journal article" date="2014" name="Int. J. Syst. Evol. Microbiol.">
        <title>Complete genome sequence of Corynebacterium casei LMG S-19264T (=DSM 44701T), isolated from a smear-ripened cheese.</title>
        <authorList>
            <consortium name="US DOE Joint Genome Institute (JGI-PGF)"/>
            <person name="Walter F."/>
            <person name="Albersmeier A."/>
            <person name="Kalinowski J."/>
            <person name="Ruckert C."/>
        </authorList>
    </citation>
    <scope>NUCLEOTIDE SEQUENCE</scope>
    <source>
        <strain evidence="2">CGMCC 1.15447</strain>
    </source>
</reference>
<keyword evidence="3" id="KW-1185">Reference proteome</keyword>
<dbReference type="InterPro" id="IPR024775">
    <property type="entry name" value="DinB-like"/>
</dbReference>
<protein>
    <recommendedName>
        <fullName evidence="1">DinB-like domain-containing protein</fullName>
    </recommendedName>
</protein>
<comment type="caution">
    <text evidence="2">The sequence shown here is derived from an EMBL/GenBank/DDBJ whole genome shotgun (WGS) entry which is preliminary data.</text>
</comment>
<organism evidence="2 3">
    <name type="scientific">Edaphobacter acidisoli</name>
    <dbReference type="NCBI Taxonomy" id="2040573"/>
    <lineage>
        <taxon>Bacteria</taxon>
        <taxon>Pseudomonadati</taxon>
        <taxon>Acidobacteriota</taxon>
        <taxon>Terriglobia</taxon>
        <taxon>Terriglobales</taxon>
        <taxon>Acidobacteriaceae</taxon>
        <taxon>Edaphobacter</taxon>
    </lineage>
</organism>
<evidence type="ECO:0000313" key="2">
    <source>
        <dbReference type="EMBL" id="GGA56033.1"/>
    </source>
</evidence>
<name>A0A916RGB5_9BACT</name>
<gene>
    <name evidence="2" type="ORF">GCM10011507_04150</name>
</gene>
<reference evidence="2" key="2">
    <citation type="submission" date="2020-09" db="EMBL/GenBank/DDBJ databases">
        <authorList>
            <person name="Sun Q."/>
            <person name="Zhou Y."/>
        </authorList>
    </citation>
    <scope>NUCLEOTIDE SEQUENCE</scope>
    <source>
        <strain evidence="2">CGMCC 1.15447</strain>
    </source>
</reference>
<dbReference type="RefSeq" id="WP_188757680.1">
    <property type="nucleotide sequence ID" value="NZ_BMJB01000001.1"/>
</dbReference>
<dbReference type="Gene3D" id="1.20.120.450">
    <property type="entry name" value="dinb family like domain"/>
    <property type="match status" value="1"/>
</dbReference>
<accession>A0A916RGB5</accession>